<organism evidence="2 3">
    <name type="scientific">Acidovorax carolinensis</name>
    <dbReference type="NCBI Taxonomy" id="553814"/>
    <lineage>
        <taxon>Bacteria</taxon>
        <taxon>Pseudomonadati</taxon>
        <taxon>Pseudomonadota</taxon>
        <taxon>Betaproteobacteria</taxon>
        <taxon>Burkholderiales</taxon>
        <taxon>Comamonadaceae</taxon>
        <taxon>Acidovorax</taxon>
    </lineage>
</organism>
<dbReference type="PROSITE" id="PS51318">
    <property type="entry name" value="TAT"/>
    <property type="match status" value="1"/>
</dbReference>
<protein>
    <recommendedName>
        <fullName evidence="4">ABC transporter substrate-binding protein</fullName>
    </recommendedName>
</protein>
<evidence type="ECO:0000313" key="3">
    <source>
        <dbReference type="Proteomes" id="UP000194432"/>
    </source>
</evidence>
<sequence>MSKFPSTPVALAHASGLRRRDFLAAGAGFAASSLLPGLAFAQGSWPDKPIRILAAQAPGSSNDATARALADYLSTKLGVAVVVENKPGGVGMIAAEALVRAPADGYTLMMTLHSQPAQAPALLKRLPINPDKDIVPIAAIGVGSVPAVVHKDFPAKTIQEVIAYAKTKPVNVGNYAVGSGWQLMLDQLAKDTGAQFNVVNYKGTGAMLMDLYGGQIDMGAGSLAGVGGGIKQGSVRPVVIAIGPASSRLPGIPTWKEAGFHGSAYENLTECNMLFAKAGTPSVILERLAQLVISSYKESDRIKSVRENLGDEEPALTGNELRAYIDRTWPVYRNLTKAMGLLAN</sequence>
<evidence type="ECO:0008006" key="4">
    <source>
        <dbReference type="Google" id="ProtNLM"/>
    </source>
</evidence>
<reference evidence="2 3" key="1">
    <citation type="submission" date="2017-05" db="EMBL/GenBank/DDBJ databases">
        <title>Polyphasic characterization of four soil-derived phenanthrene-degrading Acidovorax strains and proposal of Acidovorax phenanthrenivorans sp. nov.</title>
        <authorList>
            <person name="Singleton D.R."/>
            <person name="Lee J."/>
            <person name="Dickey A.N."/>
            <person name="Stroud A."/>
            <person name="Scholl E.H."/>
            <person name="Wright F.A."/>
            <person name="Aitken M.D."/>
        </authorList>
    </citation>
    <scope>NUCLEOTIDE SEQUENCE [LARGE SCALE GENOMIC DNA]</scope>
    <source>
        <strain evidence="2">NA3</strain>
    </source>
</reference>
<dbReference type="Proteomes" id="UP000194432">
    <property type="component" value="Chromosome 1"/>
</dbReference>
<evidence type="ECO:0000256" key="1">
    <source>
        <dbReference type="ARBA" id="ARBA00006987"/>
    </source>
</evidence>
<dbReference type="KEGG" id="acin:CBP34_08005"/>
<dbReference type="InterPro" id="IPR005064">
    <property type="entry name" value="BUG"/>
</dbReference>
<dbReference type="Pfam" id="PF03401">
    <property type="entry name" value="TctC"/>
    <property type="match status" value="1"/>
</dbReference>
<dbReference type="InterPro" id="IPR042100">
    <property type="entry name" value="Bug_dom1"/>
</dbReference>
<dbReference type="PANTHER" id="PTHR42928">
    <property type="entry name" value="TRICARBOXYLATE-BINDING PROTEIN"/>
    <property type="match status" value="1"/>
</dbReference>
<dbReference type="AlphaFoldDB" id="A0A240U2M8"/>
<name>A0A240U2M8_9BURK</name>
<dbReference type="Gene3D" id="3.40.190.10">
    <property type="entry name" value="Periplasmic binding protein-like II"/>
    <property type="match status" value="1"/>
</dbReference>
<comment type="similarity">
    <text evidence="1">Belongs to the UPF0065 (bug) family.</text>
</comment>
<dbReference type="RefSeq" id="WP_094097724.1">
    <property type="nucleotide sequence ID" value="NZ_CP021361.1"/>
</dbReference>
<dbReference type="Gene3D" id="3.40.190.150">
    <property type="entry name" value="Bordetella uptake gene, domain 1"/>
    <property type="match status" value="1"/>
</dbReference>
<dbReference type="InterPro" id="IPR006311">
    <property type="entry name" value="TAT_signal"/>
</dbReference>
<gene>
    <name evidence="2" type="ORF">CBP34_08005</name>
</gene>
<evidence type="ECO:0000313" key="2">
    <source>
        <dbReference type="EMBL" id="ART51618.1"/>
    </source>
</evidence>
<dbReference type="SUPFAM" id="SSF53850">
    <property type="entry name" value="Periplasmic binding protein-like II"/>
    <property type="match status" value="1"/>
</dbReference>
<dbReference type="PIRSF" id="PIRSF017082">
    <property type="entry name" value="YflP"/>
    <property type="match status" value="1"/>
</dbReference>
<proteinExistence type="inferred from homology"/>
<dbReference type="CDD" id="cd07012">
    <property type="entry name" value="PBP2_Bug_TTT"/>
    <property type="match status" value="1"/>
</dbReference>
<keyword evidence="3" id="KW-1185">Reference proteome</keyword>
<dbReference type="EMBL" id="CP021361">
    <property type="protein sequence ID" value="ART51618.1"/>
    <property type="molecule type" value="Genomic_DNA"/>
</dbReference>
<accession>A0A240U2M8</accession>
<dbReference type="PANTHER" id="PTHR42928:SF5">
    <property type="entry name" value="BLR1237 PROTEIN"/>
    <property type="match status" value="1"/>
</dbReference>